<evidence type="ECO:0000313" key="5">
    <source>
        <dbReference type="Proteomes" id="UP001144280"/>
    </source>
</evidence>
<evidence type="ECO:0000259" key="3">
    <source>
        <dbReference type="SMART" id="SM00331"/>
    </source>
</evidence>
<feature type="domain" description="PPM-type phosphatase" evidence="3">
    <location>
        <begin position="178"/>
        <end position="388"/>
    </location>
</feature>
<dbReference type="SUPFAM" id="SSF55781">
    <property type="entry name" value="GAF domain-like"/>
    <property type="match status" value="1"/>
</dbReference>
<evidence type="ECO:0000256" key="1">
    <source>
        <dbReference type="ARBA" id="ARBA00022801"/>
    </source>
</evidence>
<dbReference type="SMART" id="SM00331">
    <property type="entry name" value="PP2C_SIG"/>
    <property type="match status" value="1"/>
</dbReference>
<dbReference type="PANTHER" id="PTHR43156:SF2">
    <property type="entry name" value="STAGE II SPORULATION PROTEIN E"/>
    <property type="match status" value="1"/>
</dbReference>
<protein>
    <submittedName>
        <fullName evidence="4">Cyclic diguanylate phosphodiesterase</fullName>
    </submittedName>
</protein>
<keyword evidence="5" id="KW-1185">Reference proteome</keyword>
<feature type="domain" description="GAF" evidence="2">
    <location>
        <begin position="16"/>
        <end position="160"/>
    </location>
</feature>
<dbReference type="InterPro" id="IPR003018">
    <property type="entry name" value="GAF"/>
</dbReference>
<keyword evidence="1" id="KW-0378">Hydrolase</keyword>
<gene>
    <name evidence="4" type="ORF">Pa4123_79260</name>
</gene>
<organism evidence="4 5">
    <name type="scientific">Phytohabitans aurantiacus</name>
    <dbReference type="NCBI Taxonomy" id="3016789"/>
    <lineage>
        <taxon>Bacteria</taxon>
        <taxon>Bacillati</taxon>
        <taxon>Actinomycetota</taxon>
        <taxon>Actinomycetes</taxon>
        <taxon>Micromonosporales</taxon>
        <taxon>Micromonosporaceae</taxon>
    </lineage>
</organism>
<dbReference type="SUPFAM" id="SSF81606">
    <property type="entry name" value="PP2C-like"/>
    <property type="match status" value="1"/>
</dbReference>
<evidence type="ECO:0000259" key="2">
    <source>
        <dbReference type="SMART" id="SM00065"/>
    </source>
</evidence>
<dbReference type="InterPro" id="IPR052016">
    <property type="entry name" value="Bact_Sigma-Reg"/>
</dbReference>
<dbReference type="InterPro" id="IPR036457">
    <property type="entry name" value="PPM-type-like_dom_sf"/>
</dbReference>
<dbReference type="InterPro" id="IPR001932">
    <property type="entry name" value="PPM-type_phosphatase-like_dom"/>
</dbReference>
<proteinExistence type="predicted"/>
<dbReference type="Gene3D" id="3.60.40.10">
    <property type="entry name" value="PPM-type phosphatase domain"/>
    <property type="match status" value="1"/>
</dbReference>
<sequence>MRRIEAVTDAALSQLRSEDLLDALLERACDLMGVDTAVVLLLDVHAQQLVATAAKGLEVEVEQEFRLAVGRGFAGRVARDRQPVIIPDLSVADIANPLLREKGLSSMLGVPMLAAGELVGVLHVGSLTPREFTDDDIHLLQLVAERATLAAQVRSSEIDRMAALALQRSLLPSRLPAVPGLDLAARYQPGHDTGVGGDWYDVFHLPSGWLGVVIGDVSGHGLPSAVVMGRLRSALRAYSLECESPADALARLDRKIHHFEAGSLATALYGMISPDREQMVISLAGHPPPVLAAPDRDAAMVAVPTDLPLGTGRSEPRRSTTIDLPAGSVLVCYTDGLVERRGEFIDEGLERLRRTVEPAPADVVCANVISVVASDKPTDDVALLAIRRT</sequence>
<reference evidence="4" key="1">
    <citation type="submission" date="2022-12" db="EMBL/GenBank/DDBJ databases">
        <title>New Phytohabitans aurantiacus sp. RD004123 nov., an actinomycete isolated from soil.</title>
        <authorList>
            <person name="Triningsih D.W."/>
            <person name="Harunari E."/>
            <person name="Igarashi Y."/>
        </authorList>
    </citation>
    <scope>NUCLEOTIDE SEQUENCE</scope>
    <source>
        <strain evidence="4">RD004123</strain>
    </source>
</reference>
<dbReference type="Gene3D" id="3.30.450.40">
    <property type="match status" value="1"/>
</dbReference>
<dbReference type="SMART" id="SM00065">
    <property type="entry name" value="GAF"/>
    <property type="match status" value="1"/>
</dbReference>
<name>A0ABQ5R7U2_9ACTN</name>
<dbReference type="InterPro" id="IPR029016">
    <property type="entry name" value="GAF-like_dom_sf"/>
</dbReference>
<dbReference type="EMBL" id="BSDI01000066">
    <property type="protein sequence ID" value="GLI02648.1"/>
    <property type="molecule type" value="Genomic_DNA"/>
</dbReference>
<accession>A0ABQ5R7U2</accession>
<evidence type="ECO:0000313" key="4">
    <source>
        <dbReference type="EMBL" id="GLI02648.1"/>
    </source>
</evidence>
<dbReference type="Pfam" id="PF07228">
    <property type="entry name" value="SpoIIE"/>
    <property type="match status" value="1"/>
</dbReference>
<dbReference type="Pfam" id="PF13185">
    <property type="entry name" value="GAF_2"/>
    <property type="match status" value="1"/>
</dbReference>
<dbReference type="PANTHER" id="PTHR43156">
    <property type="entry name" value="STAGE II SPORULATION PROTEIN E-RELATED"/>
    <property type="match status" value="1"/>
</dbReference>
<comment type="caution">
    <text evidence="4">The sequence shown here is derived from an EMBL/GenBank/DDBJ whole genome shotgun (WGS) entry which is preliminary data.</text>
</comment>
<dbReference type="Proteomes" id="UP001144280">
    <property type="component" value="Unassembled WGS sequence"/>
</dbReference>